<keyword evidence="3" id="KW-1185">Reference proteome</keyword>
<feature type="transmembrane region" description="Helical" evidence="1">
    <location>
        <begin position="43"/>
        <end position="68"/>
    </location>
</feature>
<dbReference type="AlphaFoldDB" id="A0A2Z4NDP0"/>
<evidence type="ECO:0000313" key="3">
    <source>
        <dbReference type="Proteomes" id="UP000250218"/>
    </source>
</evidence>
<dbReference type="Proteomes" id="UP000250218">
    <property type="component" value="Chromosome"/>
</dbReference>
<reference evidence="3" key="1">
    <citation type="submission" date="2018-06" db="EMBL/GenBank/DDBJ databases">
        <title>Complete genome sequences of Mycoplasma anatis, M. anseris and M. cloacale type strains.</title>
        <authorList>
            <person name="Grozner D."/>
            <person name="Forro B."/>
            <person name="Sulyok K.M."/>
            <person name="Marton S."/>
            <person name="Kreizinger Z."/>
            <person name="Banyai K."/>
            <person name="Gyuranecz M."/>
        </authorList>
    </citation>
    <scope>NUCLEOTIDE SEQUENCE [LARGE SCALE GENOMIC DNA]</scope>
    <source>
        <strain evidence="3">ATCC 49234</strain>
    </source>
</reference>
<dbReference type="Gene3D" id="3.90.930.1">
    <property type="match status" value="1"/>
</dbReference>
<dbReference type="InterPro" id="IPR011652">
    <property type="entry name" value="MORN_2"/>
</dbReference>
<feature type="transmembrane region" description="Helical" evidence="1">
    <location>
        <begin position="80"/>
        <end position="103"/>
    </location>
</feature>
<keyword evidence="1" id="KW-0812">Transmembrane</keyword>
<dbReference type="EMBL" id="CP030140">
    <property type="protein sequence ID" value="AWX69628.1"/>
    <property type="molecule type" value="Genomic_DNA"/>
</dbReference>
<name>A0A2Z4NDP0_9BACT</name>
<accession>A0A2Z4NDP0</accession>
<proteinExistence type="predicted"/>
<dbReference type="Pfam" id="PF07661">
    <property type="entry name" value="MORN_2"/>
    <property type="match status" value="2"/>
</dbReference>
<organism evidence="2 3">
    <name type="scientific">[Mycoplasma] anseris</name>
    <dbReference type="NCBI Taxonomy" id="92400"/>
    <lineage>
        <taxon>Bacteria</taxon>
        <taxon>Bacillati</taxon>
        <taxon>Mycoplasmatota</taxon>
        <taxon>Mycoplasmoidales</taxon>
        <taxon>Metamycoplasmataceae</taxon>
        <taxon>Metamycoplasma</taxon>
    </lineage>
</organism>
<sequence>MHRLEFLLVFIALLSVIAMVFNLVYGILIHFKNKIKLTKKIRIIMIICDSIVFLGFIISVISIIFVALLAKKEQIANKSLFYIVFSIVLGLFVGYFIYSIFLLKKIKKDRLETLKKINKTTFLEKHYYKNGNLHSEIPYLDNYRHGNLKIYYLNGNLYSETYYQFDLKNGPDNIYYENGALEQTTFFENDKKQGPQITYNEQGIEIKRVYFWKNKKISLEKYNYLNLMNKKTSEEI</sequence>
<evidence type="ECO:0000256" key="1">
    <source>
        <dbReference type="SAM" id="Phobius"/>
    </source>
</evidence>
<keyword evidence="1" id="KW-0472">Membrane</keyword>
<dbReference type="RefSeq" id="WP_052169633.1">
    <property type="nucleotide sequence ID" value="NZ_CP030140.1"/>
</dbReference>
<feature type="transmembrane region" description="Helical" evidence="1">
    <location>
        <begin position="6"/>
        <end position="31"/>
    </location>
</feature>
<evidence type="ECO:0000313" key="2">
    <source>
        <dbReference type="EMBL" id="AWX69628.1"/>
    </source>
</evidence>
<gene>
    <name evidence="2" type="ORF">DP065_02645</name>
</gene>
<keyword evidence="1" id="KW-1133">Transmembrane helix</keyword>
<dbReference type="SUPFAM" id="SSF82185">
    <property type="entry name" value="Histone H3 K4-specific methyltransferase SET7/9 N-terminal domain"/>
    <property type="match status" value="1"/>
</dbReference>
<protein>
    <submittedName>
        <fullName evidence="2">Uncharacterized protein</fullName>
    </submittedName>
</protein>
<dbReference type="KEGG" id="mane:DP065_02645"/>